<comment type="caution">
    <text evidence="1">The sequence shown here is derived from an EMBL/GenBank/DDBJ whole genome shotgun (WGS) entry which is preliminary data.</text>
</comment>
<organism evidence="1 2">
    <name type="scientific">Aminobacter ciceronei</name>
    <dbReference type="NCBI Taxonomy" id="150723"/>
    <lineage>
        <taxon>Bacteria</taxon>
        <taxon>Pseudomonadati</taxon>
        <taxon>Pseudomonadota</taxon>
        <taxon>Alphaproteobacteria</taxon>
        <taxon>Hyphomicrobiales</taxon>
        <taxon>Phyllobacteriaceae</taxon>
        <taxon>Aminobacter</taxon>
    </lineage>
</organism>
<proteinExistence type="predicted"/>
<dbReference type="EMBL" id="JACJHZ010000017">
    <property type="protein sequence ID" value="MBA9021647.1"/>
    <property type="molecule type" value="Genomic_DNA"/>
</dbReference>
<keyword evidence="2" id="KW-1185">Reference proteome</keyword>
<gene>
    <name evidence="1" type="ORF">HNQ97_003653</name>
</gene>
<sequence>MSSAPARGRPRTWIIVALLMLLANPRLIHAQEAFDTLRVEIDPNVQVDKLPPLVFVNGTLAAAIEGLTSVPSESESVIEVGLPQARQPLYSFKIGPEQIEKKLVSVVMTTYASKDGSPDQVWTNVLIHPNVKEDVPLRRAETGEFEITLPAMPYAGFSETLAKFGLNSTSANWIEAIPDVNDMSKQSGILHLSQTIGDTATTWSGSYSTALRASWPPPAYEVRDWKITSTPVGATIFTQHGHEGNTNRTVTLPNLSETYVTLRLDGYLDCPHTQCSKMDRGGYIDLNCTLKKPKKKK</sequence>
<name>A0ABR6C9F1_9HYPH</name>
<evidence type="ECO:0000313" key="1">
    <source>
        <dbReference type="EMBL" id="MBA9021647.1"/>
    </source>
</evidence>
<evidence type="ECO:0000313" key="2">
    <source>
        <dbReference type="Proteomes" id="UP000587524"/>
    </source>
</evidence>
<dbReference type="RefSeq" id="WP_154385307.1">
    <property type="nucleotide sequence ID" value="NZ_JACJHZ010000017.1"/>
</dbReference>
<protein>
    <submittedName>
        <fullName evidence="1">Uncharacterized protein</fullName>
    </submittedName>
</protein>
<dbReference type="Proteomes" id="UP000587524">
    <property type="component" value="Unassembled WGS sequence"/>
</dbReference>
<reference evidence="1 2" key="1">
    <citation type="submission" date="2020-08" db="EMBL/GenBank/DDBJ databases">
        <title>Genomic Encyclopedia of Type Strains, Phase IV (KMG-IV): sequencing the most valuable type-strain genomes for metagenomic binning, comparative biology and taxonomic classification.</title>
        <authorList>
            <person name="Goeker M."/>
        </authorList>
    </citation>
    <scope>NUCLEOTIDE SEQUENCE [LARGE SCALE GENOMIC DNA]</scope>
    <source>
        <strain evidence="1 2">DSM 17455</strain>
    </source>
</reference>
<accession>A0ABR6C9F1</accession>